<feature type="chain" id="PRO_5046110941" evidence="2">
    <location>
        <begin position="18"/>
        <end position="410"/>
    </location>
</feature>
<dbReference type="Gene3D" id="2.130.10.10">
    <property type="entry name" value="YVTN repeat-like/Quinoprotein amine dehydrogenase"/>
    <property type="match status" value="1"/>
</dbReference>
<sequence length="410" mass="42805">MYRSVLALLLIVPGARAADPIAGKMLPLPAPGGWVMTPDGVTLIVSQPDKGELAYFDTVTERQVKRVSVDFKPSVMAIQGDTLFVGAKGASTVYTLEAKTGKQKKEIDLGGDAVAHIACHPTKGLVYASTATYKIYAVDPAAGTATKTKAIGHFLAVDPINGSALFTGVQPPNDQGEILIQDFPDGRVKITFDRWGARAFIVKYALDDKGPKPVSVQWNAAVSGHGLTISPDGKKIFMPSGGGWRPPVGVNTGGGGEWAAFSTEKLTGRVGELTGGTNMAFHPVLNLGVLNQAGRDIQFFNPRSLITGKAFSFSPGGDARPLLVTFGGKGTKIVLWNGDNPASATEGLHFLPLELTAADRTALEKVYGKLPATGSRPTGSSTAQAPKKGEPAPKKAMPASLTGGPGFPGF</sequence>
<reference evidence="3 4" key="1">
    <citation type="submission" date="2021-04" db="EMBL/GenBank/DDBJ databases">
        <authorList>
            <person name="Ivanova A."/>
        </authorList>
    </citation>
    <scope>NUCLEOTIDE SEQUENCE [LARGE SCALE GENOMIC DNA]</scope>
    <source>
        <strain evidence="3 4">G18</strain>
    </source>
</reference>
<evidence type="ECO:0000313" key="3">
    <source>
        <dbReference type="EMBL" id="MBP3959905.1"/>
    </source>
</evidence>
<dbReference type="EMBL" id="JAGKQQ010000001">
    <property type="protein sequence ID" value="MBP3959905.1"/>
    <property type="molecule type" value="Genomic_DNA"/>
</dbReference>
<dbReference type="Proteomes" id="UP000676565">
    <property type="component" value="Unassembled WGS sequence"/>
</dbReference>
<name>A0ABS5C1P6_9BACT</name>
<dbReference type="PANTHER" id="PTHR47197:SF3">
    <property type="entry name" value="DIHYDRO-HEME D1 DEHYDROGENASE"/>
    <property type="match status" value="1"/>
</dbReference>
<accession>A0ABS5C1P6</accession>
<dbReference type="RefSeq" id="WP_210660785.1">
    <property type="nucleotide sequence ID" value="NZ_JAGKQQ010000001.1"/>
</dbReference>
<organism evidence="3 4">
    <name type="scientific">Gemmata palustris</name>
    <dbReference type="NCBI Taxonomy" id="2822762"/>
    <lineage>
        <taxon>Bacteria</taxon>
        <taxon>Pseudomonadati</taxon>
        <taxon>Planctomycetota</taxon>
        <taxon>Planctomycetia</taxon>
        <taxon>Gemmatales</taxon>
        <taxon>Gemmataceae</taxon>
        <taxon>Gemmata</taxon>
    </lineage>
</organism>
<dbReference type="InterPro" id="IPR018391">
    <property type="entry name" value="PQQ_b-propeller_rpt"/>
</dbReference>
<comment type="caution">
    <text evidence="3">The sequence shown here is derived from an EMBL/GenBank/DDBJ whole genome shotgun (WGS) entry which is preliminary data.</text>
</comment>
<proteinExistence type="predicted"/>
<dbReference type="InterPro" id="IPR015943">
    <property type="entry name" value="WD40/YVTN_repeat-like_dom_sf"/>
</dbReference>
<keyword evidence="4" id="KW-1185">Reference proteome</keyword>
<dbReference type="SMART" id="SM00564">
    <property type="entry name" value="PQQ"/>
    <property type="match status" value="2"/>
</dbReference>
<dbReference type="SUPFAM" id="SSF50969">
    <property type="entry name" value="YVTN repeat-like/Quinoprotein amine dehydrogenase"/>
    <property type="match status" value="1"/>
</dbReference>
<dbReference type="InterPro" id="IPR051200">
    <property type="entry name" value="Host-pathogen_enzymatic-act"/>
</dbReference>
<keyword evidence="2" id="KW-0732">Signal</keyword>
<evidence type="ECO:0000256" key="1">
    <source>
        <dbReference type="SAM" id="MobiDB-lite"/>
    </source>
</evidence>
<dbReference type="InterPro" id="IPR011044">
    <property type="entry name" value="Quino_amine_DH_bsu"/>
</dbReference>
<dbReference type="PANTHER" id="PTHR47197">
    <property type="entry name" value="PROTEIN NIRF"/>
    <property type="match status" value="1"/>
</dbReference>
<evidence type="ECO:0000256" key="2">
    <source>
        <dbReference type="SAM" id="SignalP"/>
    </source>
</evidence>
<feature type="compositionally biased region" description="Polar residues" evidence="1">
    <location>
        <begin position="375"/>
        <end position="384"/>
    </location>
</feature>
<protein>
    <submittedName>
        <fullName evidence="3">Uncharacterized protein</fullName>
    </submittedName>
</protein>
<evidence type="ECO:0000313" key="4">
    <source>
        <dbReference type="Proteomes" id="UP000676565"/>
    </source>
</evidence>
<feature type="signal peptide" evidence="2">
    <location>
        <begin position="1"/>
        <end position="17"/>
    </location>
</feature>
<feature type="region of interest" description="Disordered" evidence="1">
    <location>
        <begin position="369"/>
        <end position="410"/>
    </location>
</feature>
<gene>
    <name evidence="3" type="ORF">J8F10_32060</name>
</gene>